<feature type="transmembrane region" description="Helical" evidence="10">
    <location>
        <begin position="52"/>
        <end position="71"/>
    </location>
</feature>
<name>A0A022QBG7_ERYGU</name>
<dbReference type="Pfam" id="PF03083">
    <property type="entry name" value="MtN3_slv"/>
    <property type="match status" value="2"/>
</dbReference>
<evidence type="ECO:0000256" key="5">
    <source>
        <dbReference type="ARBA" id="ARBA00022597"/>
    </source>
</evidence>
<dbReference type="Gene3D" id="1.20.1280.290">
    <property type="match status" value="2"/>
</dbReference>
<dbReference type="InterPro" id="IPR004316">
    <property type="entry name" value="SWEET_rpt"/>
</dbReference>
<evidence type="ECO:0000256" key="7">
    <source>
        <dbReference type="ARBA" id="ARBA00022737"/>
    </source>
</evidence>
<reference evidence="11 12" key="1">
    <citation type="journal article" date="2013" name="Proc. Natl. Acad. Sci. U.S.A.">
        <title>Fine-scale variation in meiotic recombination in Mimulus inferred from population shotgun sequencing.</title>
        <authorList>
            <person name="Hellsten U."/>
            <person name="Wright K.M."/>
            <person name="Jenkins J."/>
            <person name="Shu S."/>
            <person name="Yuan Y."/>
            <person name="Wessler S.R."/>
            <person name="Schmutz J."/>
            <person name="Willis J.H."/>
            <person name="Rokhsar D.S."/>
        </authorList>
    </citation>
    <scope>NUCLEOTIDE SEQUENCE [LARGE SCALE GENOMIC DNA]</scope>
    <source>
        <strain evidence="12">cv. DUN x IM62</strain>
    </source>
</reference>
<accession>A0A022QBG7</accession>
<gene>
    <name evidence="11" type="ORF">MIMGU_mgv1a019182mg</name>
</gene>
<evidence type="ECO:0000256" key="4">
    <source>
        <dbReference type="ARBA" id="ARBA00022475"/>
    </source>
</evidence>
<dbReference type="InterPro" id="IPR047664">
    <property type="entry name" value="SWEET"/>
</dbReference>
<feature type="transmembrane region" description="Helical" evidence="10">
    <location>
        <begin position="21"/>
        <end position="40"/>
    </location>
</feature>
<dbReference type="PANTHER" id="PTHR10791">
    <property type="entry name" value="RAG1-ACTIVATING PROTEIN 1"/>
    <property type="match status" value="1"/>
</dbReference>
<evidence type="ECO:0000313" key="11">
    <source>
        <dbReference type="EMBL" id="EYU24934.1"/>
    </source>
</evidence>
<proteinExistence type="inferred from homology"/>
<comment type="subcellular location">
    <subcellularLocation>
        <location evidence="1">Cell membrane</location>
        <topology evidence="1">Multi-pass membrane protein</topology>
    </subcellularLocation>
</comment>
<evidence type="ECO:0000256" key="6">
    <source>
        <dbReference type="ARBA" id="ARBA00022692"/>
    </source>
</evidence>
<dbReference type="GO" id="GO:0016020">
    <property type="term" value="C:membrane"/>
    <property type="evidence" value="ECO:0000318"/>
    <property type="project" value="GO_Central"/>
</dbReference>
<keyword evidence="8 10" id="KW-1133">Transmembrane helix</keyword>
<keyword evidence="6 10" id="KW-0812">Transmembrane</keyword>
<dbReference type="EMBL" id="KI632101">
    <property type="protein sequence ID" value="EYU24934.1"/>
    <property type="molecule type" value="Genomic_DNA"/>
</dbReference>
<keyword evidence="3" id="KW-0813">Transport</keyword>
<dbReference type="Proteomes" id="UP000030748">
    <property type="component" value="Unassembled WGS sequence"/>
</dbReference>
<keyword evidence="12" id="KW-1185">Reference proteome</keyword>
<evidence type="ECO:0000256" key="1">
    <source>
        <dbReference type="ARBA" id="ARBA00004651"/>
    </source>
</evidence>
<feature type="transmembrane region" description="Helical" evidence="10">
    <location>
        <begin position="78"/>
        <end position="98"/>
    </location>
</feature>
<evidence type="ECO:0000256" key="2">
    <source>
        <dbReference type="ARBA" id="ARBA00007809"/>
    </source>
</evidence>
<dbReference type="GO" id="GO:0005886">
    <property type="term" value="C:plasma membrane"/>
    <property type="evidence" value="ECO:0007669"/>
    <property type="project" value="UniProtKB-SubCell"/>
</dbReference>
<evidence type="ECO:0000256" key="8">
    <source>
        <dbReference type="ARBA" id="ARBA00022989"/>
    </source>
</evidence>
<evidence type="ECO:0000256" key="9">
    <source>
        <dbReference type="ARBA" id="ARBA00023136"/>
    </source>
</evidence>
<comment type="similarity">
    <text evidence="2">Belongs to the SWEET sugar transporter family.</text>
</comment>
<keyword evidence="7" id="KW-0677">Repeat</keyword>
<keyword evidence="9 10" id="KW-0472">Membrane</keyword>
<feature type="transmembrane region" description="Helical" evidence="10">
    <location>
        <begin position="110"/>
        <end position="134"/>
    </location>
</feature>
<protein>
    <recommendedName>
        <fullName evidence="13">Bidirectional sugar transporter SWEET</fullName>
    </recommendedName>
</protein>
<feature type="transmembrane region" description="Helical" evidence="10">
    <location>
        <begin position="141"/>
        <end position="163"/>
    </location>
</feature>
<keyword evidence="4" id="KW-1003">Cell membrane</keyword>
<evidence type="ECO:0000256" key="10">
    <source>
        <dbReference type="SAM" id="Phobius"/>
    </source>
</evidence>
<dbReference type="PANTHER" id="PTHR10791:SF222">
    <property type="entry name" value="BIDIRECTIONAL SUGAR TRANSPORTER SWEET15"/>
    <property type="match status" value="1"/>
</dbReference>
<evidence type="ECO:0008006" key="13">
    <source>
        <dbReference type="Google" id="ProtNLM"/>
    </source>
</evidence>
<evidence type="ECO:0000256" key="3">
    <source>
        <dbReference type="ARBA" id="ARBA00022448"/>
    </source>
</evidence>
<sequence>MVYLSPAVTFRRIRQLKSTTGYPLIPYVVALFSSAIWLYYGVLDAKATTLISINAFGCLVEFVYICMYFYYSAYNYRVYTVKVIGLVSCILCSFILLTNFTWKGNTRLDIVGWFCLGASVLVYGATLGTVVRAIKSGSVEFIPITLTCVLTGNATILEIYGFLLEDDNILVPNIVGFILGVGQISVYLKYRTPTVAAGEVAATT</sequence>
<dbReference type="AlphaFoldDB" id="A0A022QBG7"/>
<dbReference type="GO" id="GO:0051119">
    <property type="term" value="F:sugar transmembrane transporter activity"/>
    <property type="evidence" value="ECO:0000318"/>
    <property type="project" value="GO_Central"/>
</dbReference>
<evidence type="ECO:0000313" key="12">
    <source>
        <dbReference type="Proteomes" id="UP000030748"/>
    </source>
</evidence>
<feature type="transmembrane region" description="Helical" evidence="10">
    <location>
        <begin position="169"/>
        <end position="188"/>
    </location>
</feature>
<dbReference type="GO" id="GO:0008643">
    <property type="term" value="P:carbohydrate transport"/>
    <property type="evidence" value="ECO:0000318"/>
    <property type="project" value="GO_Central"/>
</dbReference>
<keyword evidence="5" id="KW-0762">Sugar transport</keyword>
<organism evidence="11 12">
    <name type="scientific">Erythranthe guttata</name>
    <name type="common">Yellow monkey flower</name>
    <name type="synonym">Mimulus guttatus</name>
    <dbReference type="NCBI Taxonomy" id="4155"/>
    <lineage>
        <taxon>Eukaryota</taxon>
        <taxon>Viridiplantae</taxon>
        <taxon>Streptophyta</taxon>
        <taxon>Embryophyta</taxon>
        <taxon>Tracheophyta</taxon>
        <taxon>Spermatophyta</taxon>
        <taxon>Magnoliopsida</taxon>
        <taxon>eudicotyledons</taxon>
        <taxon>Gunneridae</taxon>
        <taxon>Pentapetalae</taxon>
        <taxon>asterids</taxon>
        <taxon>lamiids</taxon>
        <taxon>Lamiales</taxon>
        <taxon>Phrymaceae</taxon>
        <taxon>Erythranthe</taxon>
    </lineage>
</organism>